<protein>
    <submittedName>
        <fullName evidence="2">Uncharacterized protein</fullName>
    </submittedName>
</protein>
<name>A0A8X6NPZ8_NEPPI</name>
<reference evidence="2" key="1">
    <citation type="submission" date="2020-08" db="EMBL/GenBank/DDBJ databases">
        <title>Multicomponent nature underlies the extraordinary mechanical properties of spider dragline silk.</title>
        <authorList>
            <person name="Kono N."/>
            <person name="Nakamura H."/>
            <person name="Mori M."/>
            <person name="Yoshida Y."/>
            <person name="Ohtoshi R."/>
            <person name="Malay A.D."/>
            <person name="Moran D.A.P."/>
            <person name="Tomita M."/>
            <person name="Numata K."/>
            <person name="Arakawa K."/>
        </authorList>
    </citation>
    <scope>NUCLEOTIDE SEQUENCE</scope>
</reference>
<dbReference type="Proteomes" id="UP000887013">
    <property type="component" value="Unassembled WGS sequence"/>
</dbReference>
<comment type="caution">
    <text evidence="2">The sequence shown here is derived from an EMBL/GenBank/DDBJ whole genome shotgun (WGS) entry which is preliminary data.</text>
</comment>
<gene>
    <name evidence="2" type="ORF">NPIL_624301</name>
</gene>
<accession>A0A8X6NPZ8</accession>
<feature type="compositionally biased region" description="Polar residues" evidence="1">
    <location>
        <begin position="13"/>
        <end position="24"/>
    </location>
</feature>
<sequence length="146" mass="16284">MPRRAVMKKRRVGSSQQSETSNTDEPLETSYVYHISTPARTNVPRFSPQTSTKKSPKKSTPVKFIKRLPTKRIAVPISSFVKDSNGSIAKPEVASIKLPNMISTVLEEKFRKEPGVTWFASSHMRAVAMGGKEIKNLGIQLLAMRL</sequence>
<evidence type="ECO:0000313" key="3">
    <source>
        <dbReference type="Proteomes" id="UP000887013"/>
    </source>
</evidence>
<dbReference type="AlphaFoldDB" id="A0A8X6NPZ8"/>
<feature type="compositionally biased region" description="Basic residues" evidence="1">
    <location>
        <begin position="1"/>
        <end position="12"/>
    </location>
</feature>
<feature type="region of interest" description="Disordered" evidence="1">
    <location>
        <begin position="1"/>
        <end position="61"/>
    </location>
</feature>
<proteinExistence type="predicted"/>
<dbReference type="EMBL" id="BMAW01060081">
    <property type="protein sequence ID" value="GFT24467.1"/>
    <property type="molecule type" value="Genomic_DNA"/>
</dbReference>
<feature type="compositionally biased region" description="Low complexity" evidence="1">
    <location>
        <begin position="47"/>
        <end position="61"/>
    </location>
</feature>
<organism evidence="2 3">
    <name type="scientific">Nephila pilipes</name>
    <name type="common">Giant wood spider</name>
    <name type="synonym">Nephila maculata</name>
    <dbReference type="NCBI Taxonomy" id="299642"/>
    <lineage>
        <taxon>Eukaryota</taxon>
        <taxon>Metazoa</taxon>
        <taxon>Ecdysozoa</taxon>
        <taxon>Arthropoda</taxon>
        <taxon>Chelicerata</taxon>
        <taxon>Arachnida</taxon>
        <taxon>Araneae</taxon>
        <taxon>Araneomorphae</taxon>
        <taxon>Entelegynae</taxon>
        <taxon>Araneoidea</taxon>
        <taxon>Nephilidae</taxon>
        <taxon>Nephila</taxon>
    </lineage>
</organism>
<evidence type="ECO:0000256" key="1">
    <source>
        <dbReference type="SAM" id="MobiDB-lite"/>
    </source>
</evidence>
<keyword evidence="3" id="KW-1185">Reference proteome</keyword>
<evidence type="ECO:0000313" key="2">
    <source>
        <dbReference type="EMBL" id="GFT24467.1"/>
    </source>
</evidence>